<dbReference type="PANTHER" id="PTHR33442:SF1">
    <property type="entry name" value="TRANS-3-HYDROXY-L-PROLINE DEHYDRATASE"/>
    <property type="match status" value="1"/>
</dbReference>
<accession>A0A9W8QXM8</accession>
<comment type="catalytic activity">
    <reaction evidence="1">
        <text>trans-3-hydroxy-L-proline = 1-pyrroline-2-carboxylate + H2O</text>
        <dbReference type="Rhea" id="RHEA:10320"/>
        <dbReference type="ChEBI" id="CHEBI:15377"/>
        <dbReference type="ChEBI" id="CHEBI:39785"/>
        <dbReference type="ChEBI" id="CHEBI:57938"/>
        <dbReference type="EC" id="4.2.1.77"/>
    </reaction>
</comment>
<evidence type="ECO:0000313" key="4">
    <source>
        <dbReference type="EMBL" id="KAJ4179393.1"/>
    </source>
</evidence>
<keyword evidence="5" id="KW-1185">Reference proteome</keyword>
<dbReference type="Gene3D" id="3.10.310.10">
    <property type="entry name" value="Diaminopimelate Epimerase, Chain A, domain 1"/>
    <property type="match status" value="1"/>
</dbReference>
<comment type="similarity">
    <text evidence="2">Belongs to the proline racemase family.</text>
</comment>
<gene>
    <name evidence="4" type="ORF">NW755_012478</name>
</gene>
<dbReference type="EMBL" id="JAOQAV010000058">
    <property type="protein sequence ID" value="KAJ4179393.1"/>
    <property type="molecule type" value="Genomic_DNA"/>
</dbReference>
<dbReference type="InterPro" id="IPR008794">
    <property type="entry name" value="Pro_racemase_fam"/>
</dbReference>
<dbReference type="Pfam" id="PF05544">
    <property type="entry name" value="Pro_racemase"/>
    <property type="match status" value="1"/>
</dbReference>
<evidence type="ECO:0000313" key="5">
    <source>
        <dbReference type="Proteomes" id="UP001152087"/>
    </source>
</evidence>
<evidence type="ECO:0000256" key="3">
    <source>
        <dbReference type="ARBA" id="ARBA00013105"/>
    </source>
</evidence>
<protein>
    <recommendedName>
        <fullName evidence="3">trans-L-3-hydroxyproline dehydratase</fullName>
        <ecNumber evidence="3">4.2.1.77</ecNumber>
    </recommendedName>
</protein>
<sequence length="110" mass="12220">MTTAPADPSWVESEDWHTTGELFRIVHKFPPGHETEGQTVGQRRLNIMAQPDHPLDVLRRSLCHEPRGHADIYGGFITPREDAGALFGVLFWHKDEVSTACGHGTIALGH</sequence>
<proteinExistence type="inferred from homology"/>
<evidence type="ECO:0000256" key="2">
    <source>
        <dbReference type="ARBA" id="ARBA00007529"/>
    </source>
</evidence>
<reference evidence="4" key="1">
    <citation type="submission" date="2022-09" db="EMBL/GenBank/DDBJ databases">
        <title>Fusarium specimens isolated from Avocado Roots.</title>
        <authorList>
            <person name="Stajich J."/>
            <person name="Roper C."/>
            <person name="Heimlech-Rivalta G."/>
        </authorList>
    </citation>
    <scope>NUCLEOTIDE SEQUENCE</scope>
    <source>
        <strain evidence="4">A02</strain>
    </source>
</reference>
<organism evidence="4 5">
    <name type="scientific">Fusarium falciforme</name>
    <dbReference type="NCBI Taxonomy" id="195108"/>
    <lineage>
        <taxon>Eukaryota</taxon>
        <taxon>Fungi</taxon>
        <taxon>Dikarya</taxon>
        <taxon>Ascomycota</taxon>
        <taxon>Pezizomycotina</taxon>
        <taxon>Sordariomycetes</taxon>
        <taxon>Hypocreomycetidae</taxon>
        <taxon>Hypocreales</taxon>
        <taxon>Nectriaceae</taxon>
        <taxon>Fusarium</taxon>
        <taxon>Fusarium solani species complex</taxon>
    </lineage>
</organism>
<dbReference type="SUPFAM" id="SSF54506">
    <property type="entry name" value="Diaminopimelate epimerase-like"/>
    <property type="match status" value="1"/>
</dbReference>
<dbReference type="AlphaFoldDB" id="A0A9W8QXM8"/>
<dbReference type="PANTHER" id="PTHR33442">
    <property type="entry name" value="TRANS-3-HYDROXY-L-PROLINE DEHYDRATASE"/>
    <property type="match status" value="1"/>
</dbReference>
<dbReference type="EC" id="4.2.1.77" evidence="3"/>
<dbReference type="GO" id="GO:0050346">
    <property type="term" value="F:trans-L-3-hydroxyproline dehydratase activity"/>
    <property type="evidence" value="ECO:0007669"/>
    <property type="project" value="UniProtKB-EC"/>
</dbReference>
<evidence type="ECO:0000256" key="1">
    <source>
        <dbReference type="ARBA" id="ARBA00001148"/>
    </source>
</evidence>
<dbReference type="OrthoDB" id="6409228at2759"/>
<name>A0A9W8QXM8_9HYPO</name>
<comment type="caution">
    <text evidence="4">The sequence shown here is derived from an EMBL/GenBank/DDBJ whole genome shotgun (WGS) entry which is preliminary data.</text>
</comment>
<dbReference type="Proteomes" id="UP001152087">
    <property type="component" value="Unassembled WGS sequence"/>
</dbReference>